<dbReference type="PANTHER" id="PTHR11177">
    <property type="entry name" value="CHITINASE"/>
    <property type="match status" value="1"/>
</dbReference>
<evidence type="ECO:0000256" key="3">
    <source>
        <dbReference type="SAM" id="MobiDB-lite"/>
    </source>
</evidence>
<feature type="compositionally biased region" description="Polar residues" evidence="3">
    <location>
        <begin position="446"/>
        <end position="460"/>
    </location>
</feature>
<feature type="region of interest" description="Disordered" evidence="3">
    <location>
        <begin position="313"/>
        <end position="381"/>
    </location>
</feature>
<dbReference type="InterPro" id="IPR029070">
    <property type="entry name" value="Chitinase_insertion_sf"/>
</dbReference>
<evidence type="ECO:0000256" key="4">
    <source>
        <dbReference type="SAM" id="SignalP"/>
    </source>
</evidence>
<dbReference type="PROSITE" id="PS51910">
    <property type="entry name" value="GH18_2"/>
    <property type="match status" value="1"/>
</dbReference>
<dbReference type="GO" id="GO:0008061">
    <property type="term" value="F:chitin binding"/>
    <property type="evidence" value="ECO:0007669"/>
    <property type="project" value="InterPro"/>
</dbReference>
<evidence type="ECO:0000256" key="2">
    <source>
        <dbReference type="ARBA" id="ARBA00012729"/>
    </source>
</evidence>
<keyword evidence="6" id="KW-0378">Hydrolase</keyword>
<dbReference type="SUPFAM" id="SSF51445">
    <property type="entry name" value="(Trans)glycosidases"/>
    <property type="match status" value="1"/>
</dbReference>
<keyword evidence="4" id="KW-0732">Signal</keyword>
<gene>
    <name evidence="6" type="ORF">P875_00086755</name>
</gene>
<dbReference type="Proteomes" id="UP000033540">
    <property type="component" value="Unassembled WGS sequence"/>
</dbReference>
<feature type="compositionally biased region" description="Polar residues" evidence="3">
    <location>
        <begin position="339"/>
        <end position="361"/>
    </location>
</feature>
<dbReference type="GO" id="GO:0005975">
    <property type="term" value="P:carbohydrate metabolic process"/>
    <property type="evidence" value="ECO:0007669"/>
    <property type="project" value="InterPro"/>
</dbReference>
<name>A0A0F0I5C8_ASPPU</name>
<evidence type="ECO:0000259" key="5">
    <source>
        <dbReference type="PROSITE" id="PS51910"/>
    </source>
</evidence>
<dbReference type="InterPro" id="IPR017853">
    <property type="entry name" value="GH"/>
</dbReference>
<dbReference type="EMBL" id="JZEE01000660">
    <property type="protein sequence ID" value="KJK61842.1"/>
    <property type="molecule type" value="Genomic_DNA"/>
</dbReference>
<proteinExistence type="inferred from homology"/>
<dbReference type="Pfam" id="PF00704">
    <property type="entry name" value="Glyco_hydro_18"/>
    <property type="match status" value="1"/>
</dbReference>
<dbReference type="InterPro" id="IPR011583">
    <property type="entry name" value="Chitinase_II/V-like_cat"/>
</dbReference>
<comment type="caution">
    <text evidence="6">The sequence shown here is derived from an EMBL/GenBank/DDBJ whole genome shotgun (WGS) entry which is preliminary data.</text>
</comment>
<sequence>MVFSQGPKWHLLSLLFACLARQHLYLIDNQIIPNHSVTTQPWDNEQRKRWKEFVDLKIKKPSLKTYITVELYQTELGEPNPIFSDMVRSFEKRKQLIDAIVKVMDEFKFDGFNFDVTWRDLWQAEPQNSVLFLKELHETFGDKYGISADFRATTCNFPRGLSHLDLPGMVEHLDHANFVTYDRNGCVGEQAWPEFPDRFNIERSLSLFRQANIDPNKLSAYLNVEGQQYNLEDPKCNTPGCPMVESKIDGECSGATTKITAYEIERLMKAWSPEILISTRLSFDNARSLKQKADRANENCLGGFMVGSISSGGPATLANPNDLDPSDTSMRGTRLTKPYNGTNGRSSTEDTPSATSIQSDRLSTETSNNDTDTNANTEGLSCHPAIGSVHVPIAQQDCDPNSTLTAAHEPDTPVNAEEYTPSPTLAAPHEASTSDEPNAMGPKPTLTLTHQIGTPSNTAEKANDEGTTPGEPINAP</sequence>
<dbReference type="EC" id="3.2.1.14" evidence="2"/>
<dbReference type="Gene3D" id="3.10.50.10">
    <property type="match status" value="1"/>
</dbReference>
<evidence type="ECO:0000313" key="7">
    <source>
        <dbReference type="Proteomes" id="UP000033540"/>
    </source>
</evidence>
<feature type="domain" description="GH18" evidence="5">
    <location>
        <begin position="1"/>
        <end position="326"/>
    </location>
</feature>
<dbReference type="InterPro" id="IPR050314">
    <property type="entry name" value="Glycosyl_Hydrlase_18"/>
</dbReference>
<dbReference type="GO" id="GO:0008843">
    <property type="term" value="F:endochitinase activity"/>
    <property type="evidence" value="ECO:0007669"/>
    <property type="project" value="UniProtKB-EC"/>
</dbReference>
<evidence type="ECO:0000256" key="1">
    <source>
        <dbReference type="ARBA" id="ARBA00008682"/>
    </source>
</evidence>
<dbReference type="PANTHER" id="PTHR11177:SF402">
    <property type="entry name" value="CHITINASE"/>
    <property type="match status" value="1"/>
</dbReference>
<feature type="chain" id="PRO_5002442790" description="chitinase" evidence="4">
    <location>
        <begin position="21"/>
        <end position="476"/>
    </location>
</feature>
<dbReference type="AlphaFoldDB" id="A0A0F0I5C8"/>
<reference evidence="6 7" key="1">
    <citation type="submission" date="2015-02" db="EMBL/GenBank/DDBJ databases">
        <title>Draft genome sequence of Aspergillus parasiticus SU-1.</title>
        <authorList>
            <person name="Yu J."/>
            <person name="Fedorova N."/>
            <person name="Yin Y."/>
            <person name="Losada L."/>
            <person name="Zafar N."/>
            <person name="Taujale R."/>
            <person name="Ehrlich K.C."/>
            <person name="Bhatnagar D."/>
            <person name="Cleveland T.E."/>
            <person name="Bennett J.W."/>
            <person name="Nierman W.C."/>
        </authorList>
    </citation>
    <scope>NUCLEOTIDE SEQUENCE [LARGE SCALE GENOMIC DNA]</scope>
    <source>
        <strain evidence="7">ATCC 56775 / NRRL 5862 / SRRC 143 / SU-1</strain>
    </source>
</reference>
<dbReference type="STRING" id="1403190.A0A0F0I5C8"/>
<protein>
    <recommendedName>
        <fullName evidence="2">chitinase</fullName>
        <ecNumber evidence="2">3.2.1.14</ecNumber>
    </recommendedName>
</protein>
<dbReference type="SMART" id="SM00636">
    <property type="entry name" value="Glyco_18"/>
    <property type="match status" value="1"/>
</dbReference>
<feature type="signal peptide" evidence="4">
    <location>
        <begin position="1"/>
        <end position="20"/>
    </location>
</feature>
<accession>A0A0F0I5C8</accession>
<dbReference type="InterPro" id="IPR001223">
    <property type="entry name" value="Glyco_hydro18_cat"/>
</dbReference>
<comment type="similarity">
    <text evidence="1">Belongs to the glycosyl hydrolase 18 family. Chitinase class V subfamily.</text>
</comment>
<feature type="compositionally biased region" description="Low complexity" evidence="3">
    <location>
        <begin position="364"/>
        <end position="378"/>
    </location>
</feature>
<dbReference type="Gene3D" id="3.20.20.80">
    <property type="entry name" value="Glycosidases"/>
    <property type="match status" value="1"/>
</dbReference>
<evidence type="ECO:0000313" key="6">
    <source>
        <dbReference type="EMBL" id="KJK61842.1"/>
    </source>
</evidence>
<dbReference type="OrthoDB" id="73875at2759"/>
<organism evidence="6 7">
    <name type="scientific">Aspergillus parasiticus (strain ATCC 56775 / NRRL 5862 / SRRC 143 / SU-1)</name>
    <dbReference type="NCBI Taxonomy" id="1403190"/>
    <lineage>
        <taxon>Eukaryota</taxon>
        <taxon>Fungi</taxon>
        <taxon>Dikarya</taxon>
        <taxon>Ascomycota</taxon>
        <taxon>Pezizomycotina</taxon>
        <taxon>Eurotiomycetes</taxon>
        <taxon>Eurotiomycetidae</taxon>
        <taxon>Eurotiales</taxon>
        <taxon>Aspergillaceae</taxon>
        <taxon>Aspergillus</taxon>
        <taxon>Aspergillus subgen. Circumdati</taxon>
    </lineage>
</organism>
<feature type="region of interest" description="Disordered" evidence="3">
    <location>
        <begin position="396"/>
        <end position="476"/>
    </location>
</feature>